<dbReference type="SUPFAM" id="SSF48150">
    <property type="entry name" value="DNA-glycosylase"/>
    <property type="match status" value="1"/>
</dbReference>
<dbReference type="InterPro" id="IPR003265">
    <property type="entry name" value="HhH-GPD_domain"/>
</dbReference>
<dbReference type="GO" id="GO:0006307">
    <property type="term" value="P:DNA alkylation repair"/>
    <property type="evidence" value="ECO:0007669"/>
    <property type="project" value="TreeGrafter"/>
</dbReference>
<dbReference type="PANTHER" id="PTHR43003">
    <property type="entry name" value="DNA-3-METHYLADENINE GLYCOSYLASE"/>
    <property type="match status" value="1"/>
</dbReference>
<comment type="catalytic activity">
    <reaction evidence="1">
        <text>Hydrolysis of alkylated DNA, releasing 3-methyladenine, 3-methylguanine, 7-methylguanine and 7-methyladenine.</text>
        <dbReference type="EC" id="3.2.2.21"/>
    </reaction>
</comment>
<sequence>MGVQSLMPQGPFDLANQNSFFGGWPTLAADNSALVVALPIEGRSASAAVVVSQDADAKIQFEVHGTDQASAADQDNAAVEQVRAALSLDIDAREWPEVGRKEQQIGQLQDKYGFLRPVLFNSPYEAAAHFIIGHRVSMQQARVIRARMAEQLGARIEVRGESFAAFPDSERLLEVTEFPGLNSTKIQRLHGVARAALDGVLNRNHLRSLSVEEALAQLRTIEGIGPFFASGILNRGAGVVDGVTDDELTKYAVKLRYGLAEDPTQAEVLRIAENWAPFRMWAEVLLHIWLRREAGLPRRRPR</sequence>
<reference evidence="6 7" key="1">
    <citation type="submission" date="2020-07" db="EMBL/GenBank/DDBJ databases">
        <title>Sequencing the genomes of 1000 actinobacteria strains.</title>
        <authorList>
            <person name="Klenk H.-P."/>
        </authorList>
    </citation>
    <scope>NUCLEOTIDE SEQUENCE [LARGE SCALE GENOMIC DNA]</scope>
    <source>
        <strain evidence="6 7">DSM 102047</strain>
    </source>
</reference>
<evidence type="ECO:0000256" key="4">
    <source>
        <dbReference type="ARBA" id="ARBA00023204"/>
    </source>
</evidence>
<keyword evidence="3" id="KW-0227">DNA damage</keyword>
<dbReference type="Gene3D" id="1.10.340.30">
    <property type="entry name" value="Hypothetical protein, domain 2"/>
    <property type="match status" value="1"/>
</dbReference>
<evidence type="ECO:0000313" key="7">
    <source>
        <dbReference type="Proteomes" id="UP000521748"/>
    </source>
</evidence>
<name>A0A7Y9LR66_9MICC</name>
<evidence type="ECO:0000256" key="3">
    <source>
        <dbReference type="ARBA" id="ARBA00022763"/>
    </source>
</evidence>
<dbReference type="GO" id="GO:0032993">
    <property type="term" value="C:protein-DNA complex"/>
    <property type="evidence" value="ECO:0007669"/>
    <property type="project" value="TreeGrafter"/>
</dbReference>
<evidence type="ECO:0000259" key="5">
    <source>
        <dbReference type="SMART" id="SM00478"/>
    </source>
</evidence>
<dbReference type="GO" id="GO:0008725">
    <property type="term" value="F:DNA-3-methyladenine glycosylase activity"/>
    <property type="evidence" value="ECO:0007669"/>
    <property type="project" value="TreeGrafter"/>
</dbReference>
<evidence type="ECO:0000313" key="6">
    <source>
        <dbReference type="EMBL" id="NYE94094.1"/>
    </source>
</evidence>
<protein>
    <recommendedName>
        <fullName evidence="2">DNA-3-methyladenine glycosylase II</fullName>
        <ecNumber evidence="2">3.2.2.21</ecNumber>
    </recommendedName>
</protein>
<evidence type="ECO:0000256" key="1">
    <source>
        <dbReference type="ARBA" id="ARBA00000086"/>
    </source>
</evidence>
<dbReference type="PANTHER" id="PTHR43003:SF5">
    <property type="entry name" value="DNA-3-METHYLADENINE GLYCOSYLASE"/>
    <property type="match status" value="1"/>
</dbReference>
<keyword evidence="6" id="KW-0378">Hydrolase</keyword>
<keyword evidence="7" id="KW-1185">Reference proteome</keyword>
<accession>A0A7Y9LR66</accession>
<organism evidence="6 7">
    <name type="scientific">Psychromicrobium silvestre</name>
    <dbReference type="NCBI Taxonomy" id="1645614"/>
    <lineage>
        <taxon>Bacteria</taxon>
        <taxon>Bacillati</taxon>
        <taxon>Actinomycetota</taxon>
        <taxon>Actinomycetes</taxon>
        <taxon>Micrococcales</taxon>
        <taxon>Micrococcaceae</taxon>
        <taxon>Psychromicrobium</taxon>
    </lineage>
</organism>
<proteinExistence type="predicted"/>
<dbReference type="GO" id="GO:0006285">
    <property type="term" value="P:base-excision repair, AP site formation"/>
    <property type="evidence" value="ECO:0007669"/>
    <property type="project" value="TreeGrafter"/>
</dbReference>
<dbReference type="GO" id="GO:0043916">
    <property type="term" value="F:DNA-7-methylguanine glycosylase activity"/>
    <property type="evidence" value="ECO:0007669"/>
    <property type="project" value="TreeGrafter"/>
</dbReference>
<gene>
    <name evidence="6" type="ORF">FHU41_000315</name>
</gene>
<dbReference type="EC" id="3.2.2.21" evidence="2"/>
<dbReference type="EMBL" id="JACBYQ010000001">
    <property type="protein sequence ID" value="NYE94094.1"/>
    <property type="molecule type" value="Genomic_DNA"/>
</dbReference>
<dbReference type="AlphaFoldDB" id="A0A7Y9LR66"/>
<evidence type="ECO:0000256" key="2">
    <source>
        <dbReference type="ARBA" id="ARBA00012000"/>
    </source>
</evidence>
<dbReference type="InterPro" id="IPR011257">
    <property type="entry name" value="DNA_glycosylase"/>
</dbReference>
<keyword evidence="4" id="KW-0234">DNA repair</keyword>
<comment type="caution">
    <text evidence="6">The sequence shown here is derived from an EMBL/GenBank/DDBJ whole genome shotgun (WGS) entry which is preliminary data.</text>
</comment>
<dbReference type="GO" id="GO:0032131">
    <property type="term" value="F:alkylated DNA binding"/>
    <property type="evidence" value="ECO:0007669"/>
    <property type="project" value="TreeGrafter"/>
</dbReference>
<dbReference type="Proteomes" id="UP000521748">
    <property type="component" value="Unassembled WGS sequence"/>
</dbReference>
<feature type="domain" description="HhH-GPD" evidence="5">
    <location>
        <begin position="139"/>
        <end position="293"/>
    </location>
</feature>
<dbReference type="RefSeq" id="WP_179387902.1">
    <property type="nucleotide sequence ID" value="NZ_JACBYQ010000001.1"/>
</dbReference>
<keyword evidence="6" id="KW-0326">Glycosidase</keyword>
<dbReference type="SMART" id="SM00478">
    <property type="entry name" value="ENDO3c"/>
    <property type="match status" value="1"/>
</dbReference>
<dbReference type="InterPro" id="IPR051912">
    <property type="entry name" value="Alkylbase_DNA_Glycosylase/TA"/>
</dbReference>